<feature type="compositionally biased region" description="Acidic residues" evidence="1">
    <location>
        <begin position="366"/>
        <end position="380"/>
    </location>
</feature>
<sequence>MASFSGGAGVRERPGASAPRASSLAGPSVSASSPSLPCSSGRPSWTGSTGDRGRHSSQQALSVSPSLLPSSSWEALLERRQQEQLQAAHDRELIIAQEAVKTEVDRRLQEMREEGRIEKEEVLSDGEEEWLCTQFTGFERTLLRQTVRSYPTAPASLSSLSSSLSSSAIQSCQSPSPRRRRGESDRSGEAHTLSSKTAPNTRFSPATRASTKSSSSGSAPRAGLREASANGAVWSLLLPFSHWLGVSWAPAPMPPTSGGSSSLLVPQVHRKKAQPRRPPPPSSPPPSSPSPSSLAVPFSVCFSAAAKLFERRRRVRQREKAFLQEQEKRDEELRAKVFDRTRKRKRTSRNASGSCRRGCDAVALPGEEESSCSEDEEMEGEASRKTDARDEKSRSALEEASDGVSVHPDTATAQKADCTRLMSFDYLSCPLMSSLSDEKLPRSLLRFLRRRGEKGQKKGDESEEADREVCPTRGGVCTPHGSRTFALEGGGKKVEETPEDSEDDTAAAVPLLTRRVHQRMSQLPCSNAKAKNNLLHYLLAAHSLEWKAALLSGYSVLVEGFGSKKLLLDRFAHQALRDGVCCVVEGYRREVRLQHCLSDLLVFLTNSSSKALASPHTRQASAAASQGGVALVSPAAAASKGEGEAASKRSSPFLSLEKLVKEVKALAKQLSVPLYFVVHNIDAPPLRGEACRAFASLAACSNIYLIGSADHHMHGLLFDGAELRSLSCLYYRCHTYMDYREEVLGHWGSTGLFMPLWLRNCAGAGGFASSDGGAGGVWGSGVNFAAVVAALTTNHKRLLKCVAERQLEQLKRGEGRAVSLEALSDPLFAMAGNLDRTKILQLLVELTSHGAAVKTAVGGQEALSIRATPAQLEQLLAILEQYGI</sequence>
<dbReference type="OrthoDB" id="332954at2759"/>
<dbReference type="GO" id="GO:0005664">
    <property type="term" value="C:nuclear origin of replication recognition complex"/>
    <property type="evidence" value="ECO:0007669"/>
    <property type="project" value="TreeGrafter"/>
</dbReference>
<dbReference type="VEuPathDB" id="ToxoDB:TGDOM2_245570"/>
<feature type="compositionally biased region" description="Polar residues" evidence="1">
    <location>
        <begin position="192"/>
        <end position="203"/>
    </location>
</feature>
<dbReference type="GO" id="GO:0003688">
    <property type="term" value="F:DNA replication origin binding"/>
    <property type="evidence" value="ECO:0007669"/>
    <property type="project" value="TreeGrafter"/>
</dbReference>
<feature type="domain" description="Origin recognition complex subunit 2 RecA-like" evidence="2">
    <location>
        <begin position="535"/>
        <end position="733"/>
    </location>
</feature>
<feature type="region of interest" description="Disordered" evidence="1">
    <location>
        <begin position="366"/>
        <end position="408"/>
    </location>
</feature>
<dbReference type="PANTHER" id="PTHR14052:SF0">
    <property type="entry name" value="ORIGIN RECOGNITION COMPLEX SUBUNIT 2"/>
    <property type="match status" value="1"/>
</dbReference>
<dbReference type="Proteomes" id="UP000028837">
    <property type="component" value="Unassembled WGS sequence"/>
</dbReference>
<dbReference type="PANTHER" id="PTHR14052">
    <property type="entry name" value="ORIGIN RECOGNITION COMPLEX SUBUNIT 2"/>
    <property type="match status" value="1"/>
</dbReference>
<evidence type="ECO:0000313" key="4">
    <source>
        <dbReference type="Proteomes" id="UP000028837"/>
    </source>
</evidence>
<reference evidence="3 4" key="1">
    <citation type="submission" date="2014-02" db="EMBL/GenBank/DDBJ databases">
        <authorList>
            <person name="Sibley D."/>
            <person name="Venepally P."/>
            <person name="Karamycheva S."/>
            <person name="Hadjithomas M."/>
            <person name="Khan A."/>
            <person name="Brunk B."/>
            <person name="Roos D."/>
            <person name="Caler E."/>
            <person name="Lorenzi H."/>
        </authorList>
    </citation>
    <scope>NUCLEOTIDE SEQUENCE [LARGE SCALE GENOMIC DNA]</scope>
    <source>
        <strain evidence="3 4">GAB2-2007-GAL-DOM2</strain>
    </source>
</reference>
<feature type="compositionally biased region" description="Basic and acidic residues" evidence="1">
    <location>
        <begin position="381"/>
        <end position="397"/>
    </location>
</feature>
<comment type="caution">
    <text evidence="3">The sequence shown here is derived from an EMBL/GenBank/DDBJ whole genome shotgun (WGS) entry which is preliminary data.</text>
</comment>
<feature type="compositionally biased region" description="Low complexity" evidence="1">
    <location>
        <begin position="204"/>
        <end position="222"/>
    </location>
</feature>
<feature type="compositionally biased region" description="Low complexity" evidence="1">
    <location>
        <begin position="166"/>
        <end position="176"/>
    </location>
</feature>
<dbReference type="Pfam" id="PF04084">
    <property type="entry name" value="RecA-like_ORC2"/>
    <property type="match status" value="1"/>
</dbReference>
<evidence type="ECO:0000256" key="1">
    <source>
        <dbReference type="SAM" id="MobiDB-lite"/>
    </source>
</evidence>
<evidence type="ECO:0000313" key="3">
    <source>
        <dbReference type="EMBL" id="KFG47135.1"/>
    </source>
</evidence>
<feature type="compositionally biased region" description="Pro residues" evidence="1">
    <location>
        <begin position="276"/>
        <end position="289"/>
    </location>
</feature>
<dbReference type="InterPro" id="IPR056772">
    <property type="entry name" value="RecA-like_ORC2"/>
</dbReference>
<dbReference type="EMBL" id="AHZU02000223">
    <property type="protein sequence ID" value="KFG47135.1"/>
    <property type="molecule type" value="Genomic_DNA"/>
</dbReference>
<organism evidence="3 4">
    <name type="scientific">Toxoplasma gondii GAB2-2007-GAL-DOM2</name>
    <dbReference type="NCBI Taxonomy" id="1130820"/>
    <lineage>
        <taxon>Eukaryota</taxon>
        <taxon>Sar</taxon>
        <taxon>Alveolata</taxon>
        <taxon>Apicomplexa</taxon>
        <taxon>Conoidasida</taxon>
        <taxon>Coccidia</taxon>
        <taxon>Eucoccidiorida</taxon>
        <taxon>Eimeriorina</taxon>
        <taxon>Sarcocystidae</taxon>
        <taxon>Toxoplasma</taxon>
    </lineage>
</organism>
<evidence type="ECO:0000259" key="2">
    <source>
        <dbReference type="Pfam" id="PF04084"/>
    </source>
</evidence>
<feature type="region of interest" description="Disordered" evidence="1">
    <location>
        <begin position="1"/>
        <end position="67"/>
    </location>
</feature>
<dbReference type="GO" id="GO:0006260">
    <property type="term" value="P:DNA replication"/>
    <property type="evidence" value="ECO:0007669"/>
    <property type="project" value="InterPro"/>
</dbReference>
<feature type="compositionally biased region" description="Low complexity" evidence="1">
    <location>
        <begin position="22"/>
        <end position="44"/>
    </location>
</feature>
<name>A0A086KRW7_TOXGO</name>
<gene>
    <name evidence="3" type="ORF">TGDOM2_245570</name>
</gene>
<feature type="region of interest" description="Disordered" evidence="1">
    <location>
        <begin position="166"/>
        <end position="223"/>
    </location>
</feature>
<dbReference type="AlphaFoldDB" id="A0A086KRW7"/>
<dbReference type="InterPro" id="IPR007220">
    <property type="entry name" value="ORC2"/>
</dbReference>
<feature type="region of interest" description="Disordered" evidence="1">
    <location>
        <begin position="255"/>
        <end position="294"/>
    </location>
</feature>
<feature type="region of interest" description="Disordered" evidence="1">
    <location>
        <begin position="452"/>
        <end position="474"/>
    </location>
</feature>
<protein>
    <submittedName>
        <fullName evidence="3">Origin recognition complex subunit 2 protein</fullName>
    </submittedName>
</protein>
<proteinExistence type="predicted"/>
<feature type="compositionally biased region" description="Low complexity" evidence="1">
    <location>
        <begin position="56"/>
        <end position="67"/>
    </location>
</feature>
<accession>A0A086KRW7</accession>